<dbReference type="Proteomes" id="UP001501411">
    <property type="component" value="Unassembled WGS sequence"/>
</dbReference>
<comment type="similarity">
    <text evidence="1">Belongs to the glycosyltransferase 2 family.</text>
</comment>
<feature type="transmembrane region" description="Helical" evidence="4">
    <location>
        <begin position="12"/>
        <end position="35"/>
    </location>
</feature>
<dbReference type="Pfam" id="PF13641">
    <property type="entry name" value="Glyco_tranf_2_3"/>
    <property type="match status" value="1"/>
</dbReference>
<feature type="transmembrane region" description="Helical" evidence="4">
    <location>
        <begin position="331"/>
        <end position="351"/>
    </location>
</feature>
<accession>A0ABP9AEH6</accession>
<keyword evidence="6" id="KW-1185">Reference proteome</keyword>
<dbReference type="InterPro" id="IPR029044">
    <property type="entry name" value="Nucleotide-diphossugar_trans"/>
</dbReference>
<sequence length="399" mass="45900">MILFVTNFTFVWYALASLICLHFWFPWICSLFTYLRKISVKNRPAKPAKTADYAIIVTAYEQTDLLPSVVKSLLELNYNRDGYLIYIVADNCDISTLHFMDERVILLRPAAVLASNVKSHHYAITHFKRNHERLTIIDSDNLVHPDYLKELDKTFDAGFEAVQGVRCAKNLNGIYACLDEAGDMYYRLVDRKWLFGAGSSAALSGSGMAFTVDCYQTCLKQMKLAGAGFDKLLQYKILSQNKRIAFTEAAIVYDEKTAKPDQLVKQRARWLNTWFTFYLLGIKLLLKGIITWRWNMVLFAIALVRPPLFILLALVFIGFSVTWFFLPSASLIYVAALILFIINFYVALVHFKANRSIYRALLSAPKFVFIQFMALFKVKKANKLSVATRHFQQQKDFNR</sequence>
<gene>
    <name evidence="5" type="ORF">GCM10023231_03150</name>
</gene>
<feature type="transmembrane region" description="Helical" evidence="4">
    <location>
        <begin position="306"/>
        <end position="326"/>
    </location>
</feature>
<keyword evidence="4" id="KW-1133">Transmembrane helix</keyword>
<keyword evidence="4" id="KW-0812">Transmembrane</keyword>
<protein>
    <submittedName>
        <fullName evidence="5">Glycosyltransferase family 2 protein</fullName>
    </submittedName>
</protein>
<evidence type="ECO:0000256" key="1">
    <source>
        <dbReference type="ARBA" id="ARBA00006739"/>
    </source>
</evidence>
<dbReference type="Gene3D" id="3.90.550.10">
    <property type="entry name" value="Spore Coat Polysaccharide Biosynthesis Protein SpsA, Chain A"/>
    <property type="match status" value="1"/>
</dbReference>
<evidence type="ECO:0000313" key="6">
    <source>
        <dbReference type="Proteomes" id="UP001501411"/>
    </source>
</evidence>
<comment type="caution">
    <text evidence="5">The sequence shown here is derived from an EMBL/GenBank/DDBJ whole genome shotgun (WGS) entry which is preliminary data.</text>
</comment>
<dbReference type="PANTHER" id="PTHR43630:SF1">
    <property type="entry name" value="POLY-BETA-1,6-N-ACETYL-D-GLUCOSAMINE SYNTHASE"/>
    <property type="match status" value="1"/>
</dbReference>
<feature type="transmembrane region" description="Helical" evidence="4">
    <location>
        <begin position="275"/>
        <end position="294"/>
    </location>
</feature>
<evidence type="ECO:0000256" key="4">
    <source>
        <dbReference type="SAM" id="Phobius"/>
    </source>
</evidence>
<evidence type="ECO:0000313" key="5">
    <source>
        <dbReference type="EMBL" id="GAA4779724.1"/>
    </source>
</evidence>
<evidence type="ECO:0000256" key="3">
    <source>
        <dbReference type="ARBA" id="ARBA00022679"/>
    </source>
</evidence>
<dbReference type="EMBL" id="BAABIQ010000003">
    <property type="protein sequence ID" value="GAA4779724.1"/>
    <property type="molecule type" value="Genomic_DNA"/>
</dbReference>
<dbReference type="SUPFAM" id="SSF53448">
    <property type="entry name" value="Nucleotide-diphospho-sugar transferases"/>
    <property type="match status" value="1"/>
</dbReference>
<reference evidence="6" key="1">
    <citation type="journal article" date="2019" name="Int. J. Syst. Evol. Microbiol.">
        <title>The Global Catalogue of Microorganisms (GCM) 10K type strain sequencing project: providing services to taxonomists for standard genome sequencing and annotation.</title>
        <authorList>
            <consortium name="The Broad Institute Genomics Platform"/>
            <consortium name="The Broad Institute Genome Sequencing Center for Infectious Disease"/>
            <person name="Wu L."/>
            <person name="Ma J."/>
        </authorList>
    </citation>
    <scope>NUCLEOTIDE SEQUENCE [LARGE SCALE GENOMIC DNA]</scope>
    <source>
        <strain evidence="6">JCM 18200</strain>
    </source>
</reference>
<keyword evidence="4" id="KW-0472">Membrane</keyword>
<proteinExistence type="inferred from homology"/>
<keyword evidence="2" id="KW-0328">Glycosyltransferase</keyword>
<dbReference type="PANTHER" id="PTHR43630">
    <property type="entry name" value="POLY-BETA-1,6-N-ACETYL-D-GLUCOSAMINE SYNTHASE"/>
    <property type="match status" value="1"/>
</dbReference>
<keyword evidence="3" id="KW-0808">Transferase</keyword>
<organism evidence="5 6">
    <name type="scientific">Olivibacter ginsenosidimutans</name>
    <dbReference type="NCBI Taxonomy" id="1176537"/>
    <lineage>
        <taxon>Bacteria</taxon>
        <taxon>Pseudomonadati</taxon>
        <taxon>Bacteroidota</taxon>
        <taxon>Sphingobacteriia</taxon>
        <taxon>Sphingobacteriales</taxon>
        <taxon>Sphingobacteriaceae</taxon>
        <taxon>Olivibacter</taxon>
    </lineage>
</organism>
<evidence type="ECO:0000256" key="2">
    <source>
        <dbReference type="ARBA" id="ARBA00022676"/>
    </source>
</evidence>
<name>A0ABP9AEH6_9SPHI</name>